<dbReference type="AlphaFoldDB" id="B9JIM2"/>
<evidence type="ECO:0000313" key="1">
    <source>
        <dbReference type="EMBL" id="ACM29764.1"/>
    </source>
</evidence>
<dbReference type="STRING" id="311403.Arad_8511"/>
<organism evidence="1 2">
    <name type="scientific">Rhizobium rhizogenes (strain K84 / ATCC BAA-868)</name>
    <name type="common">Agrobacterium radiobacter</name>
    <dbReference type="NCBI Taxonomy" id="311403"/>
    <lineage>
        <taxon>Bacteria</taxon>
        <taxon>Pseudomonadati</taxon>
        <taxon>Pseudomonadota</taxon>
        <taxon>Alphaproteobacteria</taxon>
        <taxon>Hyphomicrobiales</taxon>
        <taxon>Rhizobiaceae</taxon>
        <taxon>Rhizobium/Agrobacterium group</taxon>
        <taxon>Rhizobium</taxon>
    </lineage>
</organism>
<dbReference type="HOGENOM" id="CLU_2490904_0_0_5"/>
<dbReference type="Proteomes" id="UP000001600">
    <property type="component" value="Chromosome 2"/>
</dbReference>
<dbReference type="InterPro" id="IPR029058">
    <property type="entry name" value="AB_hydrolase_fold"/>
</dbReference>
<sequence>MVLAQKLHADGAGQPRPLVLLSPFLDGSISNSGYAPIENNDPSLSIEIGKMAGKLWAGDLDVKDPRVSPIYGSRDFAGRYRIQGSY</sequence>
<gene>
    <name evidence="1" type="ordered locus">Arad_8511</name>
</gene>
<proteinExistence type="predicted"/>
<evidence type="ECO:0000313" key="2">
    <source>
        <dbReference type="Proteomes" id="UP000001600"/>
    </source>
</evidence>
<protein>
    <submittedName>
        <fullName evidence="1">Esterase/lipase/thioesterase family protein</fullName>
    </submittedName>
</protein>
<reference evidence="1 2" key="1">
    <citation type="journal article" date="2009" name="J. Bacteriol.">
        <title>Genome sequences of three Agrobacterium biovars help elucidate the evolution of multichromosome genomes in bacteria.</title>
        <authorList>
            <person name="Slater S.C."/>
            <person name="Goldman B.S."/>
            <person name="Goodner B."/>
            <person name="Setubal J.C."/>
            <person name="Farrand S.K."/>
            <person name="Nester E.W."/>
            <person name="Burr T.J."/>
            <person name="Banta L."/>
            <person name="Dickerman A.W."/>
            <person name="Paulsen I."/>
            <person name="Otten L."/>
            <person name="Suen G."/>
            <person name="Welch R."/>
            <person name="Almeida N.F."/>
            <person name="Arnold F."/>
            <person name="Burton O.T."/>
            <person name="Du Z."/>
            <person name="Ewing A."/>
            <person name="Godsy E."/>
            <person name="Heisel S."/>
            <person name="Houmiel K.L."/>
            <person name="Jhaveri J."/>
            <person name="Lu J."/>
            <person name="Miller N.M."/>
            <person name="Norton S."/>
            <person name="Chen Q."/>
            <person name="Phoolcharoen W."/>
            <person name="Ohlin V."/>
            <person name="Ondrusek D."/>
            <person name="Pride N."/>
            <person name="Stricklin S.L."/>
            <person name="Sun J."/>
            <person name="Wheeler C."/>
            <person name="Wilson L."/>
            <person name="Zhu H."/>
            <person name="Wood D.W."/>
        </authorList>
    </citation>
    <scope>NUCLEOTIDE SEQUENCE [LARGE SCALE GENOMIC DNA]</scope>
    <source>
        <strain evidence="2">K84 / ATCC BAA-868</strain>
    </source>
</reference>
<dbReference type="EMBL" id="CP000629">
    <property type="protein sequence ID" value="ACM29764.1"/>
    <property type="molecule type" value="Genomic_DNA"/>
</dbReference>
<dbReference type="KEGG" id="ara:Arad_8511"/>
<accession>B9JIM2</accession>
<name>B9JIM2_RHIR8</name>
<dbReference type="Gene3D" id="3.40.50.1820">
    <property type="entry name" value="alpha/beta hydrolase"/>
    <property type="match status" value="1"/>
</dbReference>